<protein>
    <recommendedName>
        <fullName evidence="1">ApeI dehydratase-like domain-containing protein</fullName>
    </recommendedName>
</protein>
<dbReference type="Pfam" id="PF22818">
    <property type="entry name" value="ApeI-like"/>
    <property type="match status" value="1"/>
</dbReference>
<dbReference type="Gene3D" id="3.10.129.10">
    <property type="entry name" value="Hotdog Thioesterase"/>
    <property type="match status" value="1"/>
</dbReference>
<dbReference type="AlphaFoldDB" id="A0A0F9QIA7"/>
<sequence length="121" mass="13716">MQKLTKTQPDLLSCEKAEQKYKLSLLVPHDLDYFKGHFTDGPILAGVVQLDWAVAAICKYYNVQQPVKNVEVLKFQVVITPGITIELLLEQKAENKYTFSYNSNKGQHASGRVVFESLINE</sequence>
<reference evidence="2" key="1">
    <citation type="journal article" date="2015" name="Nature">
        <title>Complex archaea that bridge the gap between prokaryotes and eukaryotes.</title>
        <authorList>
            <person name="Spang A."/>
            <person name="Saw J.H."/>
            <person name="Jorgensen S.L."/>
            <person name="Zaremba-Niedzwiedzka K."/>
            <person name="Martijn J."/>
            <person name="Lind A.E."/>
            <person name="van Eijk R."/>
            <person name="Schleper C."/>
            <person name="Guy L."/>
            <person name="Ettema T.J."/>
        </authorList>
    </citation>
    <scope>NUCLEOTIDE SEQUENCE</scope>
</reference>
<dbReference type="InterPro" id="IPR054545">
    <property type="entry name" value="ApeI-like"/>
</dbReference>
<dbReference type="SUPFAM" id="SSF54637">
    <property type="entry name" value="Thioesterase/thiol ester dehydrase-isomerase"/>
    <property type="match status" value="1"/>
</dbReference>
<evidence type="ECO:0000313" key="2">
    <source>
        <dbReference type="EMBL" id="KKN42239.1"/>
    </source>
</evidence>
<dbReference type="InterPro" id="IPR029069">
    <property type="entry name" value="HotDog_dom_sf"/>
</dbReference>
<organism evidence="2">
    <name type="scientific">marine sediment metagenome</name>
    <dbReference type="NCBI Taxonomy" id="412755"/>
    <lineage>
        <taxon>unclassified sequences</taxon>
        <taxon>metagenomes</taxon>
        <taxon>ecological metagenomes</taxon>
    </lineage>
</organism>
<dbReference type="EMBL" id="LAZR01001594">
    <property type="protein sequence ID" value="KKN42239.1"/>
    <property type="molecule type" value="Genomic_DNA"/>
</dbReference>
<dbReference type="InterPro" id="IPR016962">
    <property type="entry name" value="Dehydrase_ECs4332_prd"/>
</dbReference>
<comment type="caution">
    <text evidence="2">The sequence shown here is derived from an EMBL/GenBank/DDBJ whole genome shotgun (WGS) entry which is preliminary data.</text>
</comment>
<name>A0A0F9QIA7_9ZZZZ</name>
<gene>
    <name evidence="2" type="ORF">LCGC14_0715330</name>
</gene>
<proteinExistence type="predicted"/>
<evidence type="ECO:0000259" key="1">
    <source>
        <dbReference type="Pfam" id="PF22818"/>
    </source>
</evidence>
<accession>A0A0F9QIA7</accession>
<feature type="domain" description="ApeI dehydratase-like" evidence="1">
    <location>
        <begin position="15"/>
        <end position="112"/>
    </location>
</feature>
<dbReference type="PIRSF" id="PIRSF030962">
    <property type="entry name" value="Dehydrase_ECs4332_prd"/>
    <property type="match status" value="1"/>
</dbReference>